<dbReference type="Gene3D" id="3.10.10.10">
    <property type="entry name" value="HIV Type 1 Reverse Transcriptase, subunit A, domain 1"/>
    <property type="match status" value="1"/>
</dbReference>
<evidence type="ECO:0000313" key="4">
    <source>
        <dbReference type="Proteomes" id="UP001283361"/>
    </source>
</evidence>
<dbReference type="InterPro" id="IPR000477">
    <property type="entry name" value="RT_dom"/>
</dbReference>
<dbReference type="InterPro" id="IPR043502">
    <property type="entry name" value="DNA/RNA_pol_sf"/>
</dbReference>
<comment type="caution">
    <text evidence="3">The sequence shown here is derived from an EMBL/GenBank/DDBJ whole genome shotgun (WGS) entry which is preliminary data.</text>
</comment>
<dbReference type="InterPro" id="IPR043128">
    <property type="entry name" value="Rev_trsase/Diguanyl_cyclase"/>
</dbReference>
<keyword evidence="1" id="KW-0863">Zinc-finger</keyword>
<evidence type="ECO:0000259" key="2">
    <source>
        <dbReference type="PROSITE" id="PS50158"/>
    </source>
</evidence>
<dbReference type="InterPro" id="IPR050951">
    <property type="entry name" value="Retrovirus_Pol_polyprotein"/>
</dbReference>
<dbReference type="PANTHER" id="PTHR37984">
    <property type="entry name" value="PROTEIN CBG26694"/>
    <property type="match status" value="1"/>
</dbReference>
<evidence type="ECO:0000256" key="1">
    <source>
        <dbReference type="PROSITE-ProRule" id="PRU00047"/>
    </source>
</evidence>
<keyword evidence="1" id="KW-0862">Zinc</keyword>
<gene>
    <name evidence="3" type="ORF">RRG08_023038</name>
</gene>
<dbReference type="AlphaFoldDB" id="A0AAE0YMR3"/>
<dbReference type="CDD" id="cd01647">
    <property type="entry name" value="RT_LTR"/>
    <property type="match status" value="1"/>
</dbReference>
<reference evidence="3" key="1">
    <citation type="journal article" date="2023" name="G3 (Bethesda)">
        <title>A reference genome for the long-term kleptoplast-retaining sea slug Elysia crispata morphotype clarki.</title>
        <authorList>
            <person name="Eastman K.E."/>
            <person name="Pendleton A.L."/>
            <person name="Shaikh M.A."/>
            <person name="Suttiyut T."/>
            <person name="Ogas R."/>
            <person name="Tomko P."/>
            <person name="Gavelis G."/>
            <person name="Widhalm J.R."/>
            <person name="Wisecaver J.H."/>
        </authorList>
    </citation>
    <scope>NUCLEOTIDE SEQUENCE</scope>
    <source>
        <strain evidence="3">ECLA1</strain>
    </source>
</reference>
<sequence length="329" mass="36992">MMKTTQAAKELQVQAEQPSDQIHFTRRNVNRLSNSTPHTAPKLYTHAITVVDHFAQQACKFNDTKCYKCERTGHIAKVCRSSTPKRGKLTFKKKHSSDPAILTDDVDNLGLYILHTGQKAPINKPFSFQLDTGVALSVMTEDFHNFFKSVPLQLQVNPESRWLTTINTQCGLFEYQRLCFGILACPSIFLMDSLFQGVPNTCVYFDNLYLTGAKDAEHLQTLTQVLYICREKGLVFKQETCAVLQDEVNFLGYCLNKPGLQPQEEKLKAIRKAPAPKTYCSASCSVPTKTQRLESLDKASRRNVLTRGSRAGEVGNCLCHCQYILSTGH</sequence>
<protein>
    <recommendedName>
        <fullName evidence="2">CCHC-type domain-containing protein</fullName>
    </recommendedName>
</protein>
<dbReference type="Gene3D" id="3.30.70.270">
    <property type="match status" value="1"/>
</dbReference>
<dbReference type="PANTHER" id="PTHR37984:SF5">
    <property type="entry name" value="PROTEIN NYNRIN-LIKE"/>
    <property type="match status" value="1"/>
</dbReference>
<organism evidence="3 4">
    <name type="scientific">Elysia crispata</name>
    <name type="common">lettuce slug</name>
    <dbReference type="NCBI Taxonomy" id="231223"/>
    <lineage>
        <taxon>Eukaryota</taxon>
        <taxon>Metazoa</taxon>
        <taxon>Spiralia</taxon>
        <taxon>Lophotrochozoa</taxon>
        <taxon>Mollusca</taxon>
        <taxon>Gastropoda</taxon>
        <taxon>Heterobranchia</taxon>
        <taxon>Euthyneura</taxon>
        <taxon>Panpulmonata</taxon>
        <taxon>Sacoglossa</taxon>
        <taxon>Placobranchoidea</taxon>
        <taxon>Plakobranchidae</taxon>
        <taxon>Elysia</taxon>
    </lineage>
</organism>
<proteinExistence type="predicted"/>
<dbReference type="PROSITE" id="PS50158">
    <property type="entry name" value="ZF_CCHC"/>
    <property type="match status" value="1"/>
</dbReference>
<keyword evidence="4" id="KW-1185">Reference proteome</keyword>
<accession>A0AAE0YMR3</accession>
<name>A0AAE0YMR3_9GAST</name>
<dbReference type="Proteomes" id="UP001283361">
    <property type="component" value="Unassembled WGS sequence"/>
</dbReference>
<dbReference type="SUPFAM" id="SSF57756">
    <property type="entry name" value="Retrovirus zinc finger-like domains"/>
    <property type="match status" value="1"/>
</dbReference>
<dbReference type="SMART" id="SM00343">
    <property type="entry name" value="ZnF_C2HC"/>
    <property type="match status" value="1"/>
</dbReference>
<dbReference type="GO" id="GO:0008270">
    <property type="term" value="F:zinc ion binding"/>
    <property type="evidence" value="ECO:0007669"/>
    <property type="project" value="UniProtKB-KW"/>
</dbReference>
<dbReference type="EMBL" id="JAWDGP010005861">
    <property type="protein sequence ID" value="KAK3750672.1"/>
    <property type="molecule type" value="Genomic_DNA"/>
</dbReference>
<keyword evidence="1" id="KW-0479">Metal-binding</keyword>
<feature type="domain" description="CCHC-type" evidence="2">
    <location>
        <begin position="65"/>
        <end position="81"/>
    </location>
</feature>
<dbReference type="InterPro" id="IPR001878">
    <property type="entry name" value="Znf_CCHC"/>
</dbReference>
<dbReference type="Pfam" id="PF00078">
    <property type="entry name" value="RVT_1"/>
    <property type="match status" value="1"/>
</dbReference>
<dbReference type="InterPro" id="IPR036875">
    <property type="entry name" value="Znf_CCHC_sf"/>
</dbReference>
<dbReference type="GO" id="GO:0003676">
    <property type="term" value="F:nucleic acid binding"/>
    <property type="evidence" value="ECO:0007669"/>
    <property type="project" value="InterPro"/>
</dbReference>
<dbReference type="SUPFAM" id="SSF56672">
    <property type="entry name" value="DNA/RNA polymerases"/>
    <property type="match status" value="1"/>
</dbReference>
<evidence type="ECO:0000313" key="3">
    <source>
        <dbReference type="EMBL" id="KAK3750672.1"/>
    </source>
</evidence>